<dbReference type="Pfam" id="PF00096">
    <property type="entry name" value="zf-C2H2"/>
    <property type="match status" value="1"/>
</dbReference>
<comment type="caution">
    <text evidence="3">The sequence shown here is derived from an EMBL/GenBank/DDBJ whole genome shotgun (WGS) entry which is preliminary data.</text>
</comment>
<accession>A0AAN5CXB2</accession>
<protein>
    <recommendedName>
        <fullName evidence="2">C2H2-type domain-containing protein</fullName>
    </recommendedName>
</protein>
<dbReference type="EMBL" id="BTRK01000005">
    <property type="protein sequence ID" value="GMR52247.1"/>
    <property type="molecule type" value="Genomic_DNA"/>
</dbReference>
<dbReference type="AlphaFoldDB" id="A0AAN5CXB2"/>
<dbReference type="SUPFAM" id="SSF57667">
    <property type="entry name" value="beta-beta-alpha zinc fingers"/>
    <property type="match status" value="1"/>
</dbReference>
<keyword evidence="1" id="KW-0479">Metal-binding</keyword>
<dbReference type="PROSITE" id="PS50157">
    <property type="entry name" value="ZINC_FINGER_C2H2_2"/>
    <property type="match status" value="1"/>
</dbReference>
<reference evidence="4" key="1">
    <citation type="submission" date="2022-10" db="EMBL/GenBank/DDBJ databases">
        <title>Genome assembly of Pristionchus species.</title>
        <authorList>
            <person name="Yoshida K."/>
            <person name="Sommer R.J."/>
        </authorList>
    </citation>
    <scope>NUCLEOTIDE SEQUENCE [LARGE SCALE GENOMIC DNA]</scope>
    <source>
        <strain evidence="4">RS5460</strain>
    </source>
</reference>
<evidence type="ECO:0000313" key="4">
    <source>
        <dbReference type="Proteomes" id="UP001328107"/>
    </source>
</evidence>
<dbReference type="InterPro" id="IPR036236">
    <property type="entry name" value="Znf_C2H2_sf"/>
</dbReference>
<dbReference type="InterPro" id="IPR013087">
    <property type="entry name" value="Znf_C2H2_type"/>
</dbReference>
<keyword evidence="4" id="KW-1185">Reference proteome</keyword>
<evidence type="ECO:0000313" key="3">
    <source>
        <dbReference type="EMBL" id="GMR52247.1"/>
    </source>
</evidence>
<gene>
    <name evidence="3" type="ORF">PMAYCL1PPCAC_22442</name>
</gene>
<dbReference type="Gene3D" id="3.30.160.60">
    <property type="entry name" value="Classic Zinc Finger"/>
    <property type="match status" value="2"/>
</dbReference>
<dbReference type="Proteomes" id="UP001328107">
    <property type="component" value="Unassembled WGS sequence"/>
</dbReference>
<name>A0AAN5CXB2_9BILA</name>
<keyword evidence="1" id="KW-0862">Zinc</keyword>
<dbReference type="PROSITE" id="PS00028">
    <property type="entry name" value="ZINC_FINGER_C2H2_1"/>
    <property type="match status" value="1"/>
</dbReference>
<organism evidence="3 4">
    <name type="scientific">Pristionchus mayeri</name>
    <dbReference type="NCBI Taxonomy" id="1317129"/>
    <lineage>
        <taxon>Eukaryota</taxon>
        <taxon>Metazoa</taxon>
        <taxon>Ecdysozoa</taxon>
        <taxon>Nematoda</taxon>
        <taxon>Chromadorea</taxon>
        <taxon>Rhabditida</taxon>
        <taxon>Rhabditina</taxon>
        <taxon>Diplogasteromorpha</taxon>
        <taxon>Diplogasteroidea</taxon>
        <taxon>Neodiplogasteridae</taxon>
        <taxon>Pristionchus</taxon>
    </lineage>
</organism>
<proteinExistence type="predicted"/>
<feature type="non-terminal residue" evidence="3">
    <location>
        <position position="1"/>
    </location>
</feature>
<dbReference type="GO" id="GO:0008270">
    <property type="term" value="F:zinc ion binding"/>
    <property type="evidence" value="ECO:0007669"/>
    <property type="project" value="UniProtKB-KW"/>
</dbReference>
<sequence>CGKALCTKQGLKGHMLTHSGEKHYDCPHCNISFRFPSSRIRHIGNVHCIQADPMHVQPAAVDFI</sequence>
<evidence type="ECO:0000256" key="1">
    <source>
        <dbReference type="PROSITE-ProRule" id="PRU00042"/>
    </source>
</evidence>
<feature type="domain" description="C2H2-type" evidence="2">
    <location>
        <begin position="1"/>
        <end position="23"/>
    </location>
</feature>
<keyword evidence="1" id="KW-0863">Zinc-finger</keyword>
<evidence type="ECO:0000259" key="2">
    <source>
        <dbReference type="PROSITE" id="PS50157"/>
    </source>
</evidence>